<sequence length="186" mass="21568">MNTTIIILIILTIILVLMYNSLIAKKNQVENLFASVDVQLKKRYDLVPNIVASVKKYMDHESSLLKEITFLRSQGIRRNINDSEKINIDKKFSKALAGLMVTVEEYPELKASENIIQLQKSLNEIEEQISASRRAYNQAVTDYNNAIEMIPTNFMAKMMNYKEKKLFEIEDTQKDNILVEELFNNK</sequence>
<protein>
    <submittedName>
        <fullName evidence="8">LemA family protein</fullName>
    </submittedName>
</protein>
<keyword evidence="5 7" id="KW-0472">Membrane</keyword>
<dbReference type="Gene3D" id="1.20.1440.20">
    <property type="entry name" value="LemA-like domain"/>
    <property type="match status" value="1"/>
</dbReference>
<dbReference type="Proteomes" id="UP000308901">
    <property type="component" value="Unassembled WGS sequence"/>
</dbReference>
<evidence type="ECO:0000256" key="2">
    <source>
        <dbReference type="ARBA" id="ARBA00008854"/>
    </source>
</evidence>
<comment type="subcellular location">
    <subcellularLocation>
        <location evidence="1">Membrane</location>
        <topology evidence="1">Single-pass membrane protein</topology>
    </subcellularLocation>
</comment>
<proteinExistence type="inferred from homology"/>
<name>A0A5R8Y580_9BACT</name>
<gene>
    <name evidence="8" type="ORF">FDK22_02055</name>
</gene>
<evidence type="ECO:0000256" key="1">
    <source>
        <dbReference type="ARBA" id="ARBA00004167"/>
    </source>
</evidence>
<dbReference type="InterPro" id="IPR007156">
    <property type="entry name" value="MamQ_LemA"/>
</dbReference>
<dbReference type="GO" id="GO:0016020">
    <property type="term" value="C:membrane"/>
    <property type="evidence" value="ECO:0007669"/>
    <property type="project" value="UniProtKB-SubCell"/>
</dbReference>
<organism evidence="8 9">
    <name type="scientific">Arcobacter arenosus</name>
    <dbReference type="NCBI Taxonomy" id="2576037"/>
    <lineage>
        <taxon>Bacteria</taxon>
        <taxon>Pseudomonadati</taxon>
        <taxon>Campylobacterota</taxon>
        <taxon>Epsilonproteobacteria</taxon>
        <taxon>Campylobacterales</taxon>
        <taxon>Arcobacteraceae</taxon>
        <taxon>Arcobacter</taxon>
    </lineage>
</organism>
<feature type="transmembrane region" description="Helical" evidence="7">
    <location>
        <begin position="6"/>
        <end position="24"/>
    </location>
</feature>
<dbReference type="EMBL" id="VANU01000001">
    <property type="protein sequence ID" value="TLP40823.1"/>
    <property type="molecule type" value="Genomic_DNA"/>
</dbReference>
<dbReference type="OrthoDB" id="9804152at2"/>
<evidence type="ECO:0000256" key="5">
    <source>
        <dbReference type="ARBA" id="ARBA00023136"/>
    </source>
</evidence>
<feature type="coiled-coil region" evidence="6">
    <location>
        <begin position="108"/>
        <end position="142"/>
    </location>
</feature>
<reference evidence="8 9" key="1">
    <citation type="submission" date="2019-05" db="EMBL/GenBank/DDBJ databases">
        <title>Arcobacter sp. nov., isolated from sea sediment.</title>
        <authorList>
            <person name="Kim W."/>
        </authorList>
    </citation>
    <scope>NUCLEOTIDE SEQUENCE [LARGE SCALE GENOMIC DNA]</scope>
    <source>
        <strain evidence="8 9">CAU 1517</strain>
    </source>
</reference>
<evidence type="ECO:0000256" key="6">
    <source>
        <dbReference type="SAM" id="Coils"/>
    </source>
</evidence>
<evidence type="ECO:0000256" key="4">
    <source>
        <dbReference type="ARBA" id="ARBA00022989"/>
    </source>
</evidence>
<keyword evidence="6" id="KW-0175">Coiled coil</keyword>
<keyword evidence="3 7" id="KW-0812">Transmembrane</keyword>
<dbReference type="Pfam" id="PF04011">
    <property type="entry name" value="LemA"/>
    <property type="match status" value="1"/>
</dbReference>
<accession>A0A5R8Y580</accession>
<dbReference type="PANTHER" id="PTHR34478">
    <property type="entry name" value="PROTEIN LEMA"/>
    <property type="match status" value="1"/>
</dbReference>
<dbReference type="AlphaFoldDB" id="A0A5R8Y580"/>
<evidence type="ECO:0000256" key="7">
    <source>
        <dbReference type="SAM" id="Phobius"/>
    </source>
</evidence>
<comment type="caution">
    <text evidence="8">The sequence shown here is derived from an EMBL/GenBank/DDBJ whole genome shotgun (WGS) entry which is preliminary data.</text>
</comment>
<evidence type="ECO:0000256" key="3">
    <source>
        <dbReference type="ARBA" id="ARBA00022692"/>
    </source>
</evidence>
<dbReference type="InterPro" id="IPR023353">
    <property type="entry name" value="LemA-like_dom_sf"/>
</dbReference>
<keyword evidence="4 7" id="KW-1133">Transmembrane helix</keyword>
<comment type="similarity">
    <text evidence="2">Belongs to the LemA family.</text>
</comment>
<dbReference type="SUPFAM" id="SSF140478">
    <property type="entry name" value="LemA-like"/>
    <property type="match status" value="1"/>
</dbReference>
<dbReference type="RefSeq" id="WP_138151225.1">
    <property type="nucleotide sequence ID" value="NZ_VANU01000001.1"/>
</dbReference>
<evidence type="ECO:0000313" key="9">
    <source>
        <dbReference type="Proteomes" id="UP000308901"/>
    </source>
</evidence>
<keyword evidence="9" id="KW-1185">Reference proteome</keyword>
<evidence type="ECO:0000313" key="8">
    <source>
        <dbReference type="EMBL" id="TLP40823.1"/>
    </source>
</evidence>
<dbReference type="PANTHER" id="PTHR34478:SF1">
    <property type="entry name" value="PROTEIN LEMA"/>
    <property type="match status" value="1"/>
</dbReference>